<feature type="transmembrane region" description="Helical" evidence="1">
    <location>
        <begin position="20"/>
        <end position="45"/>
    </location>
</feature>
<dbReference type="Gramene" id="OB12G20190.1">
    <property type="protein sequence ID" value="OB12G20190.1"/>
    <property type="gene ID" value="OB12G20190"/>
</dbReference>
<evidence type="ECO:0000313" key="3">
    <source>
        <dbReference type="Proteomes" id="UP000006038"/>
    </source>
</evidence>
<dbReference type="AlphaFoldDB" id="J3NDG1"/>
<evidence type="ECO:0000256" key="1">
    <source>
        <dbReference type="SAM" id="Phobius"/>
    </source>
</evidence>
<reference evidence="2" key="2">
    <citation type="submission" date="2013-04" db="UniProtKB">
        <authorList>
            <consortium name="EnsemblPlants"/>
        </authorList>
    </citation>
    <scope>IDENTIFICATION</scope>
</reference>
<evidence type="ECO:0000313" key="2">
    <source>
        <dbReference type="EnsemblPlants" id="OB12G20190.1"/>
    </source>
</evidence>
<dbReference type="HOGENOM" id="CLU_2444370_0_0_1"/>
<dbReference type="EnsemblPlants" id="OB12G20190.1">
    <property type="protein sequence ID" value="OB12G20190.1"/>
    <property type="gene ID" value="OB12G20190"/>
</dbReference>
<keyword evidence="1" id="KW-0472">Membrane</keyword>
<sequence length="90" mass="9882">MTSFRRRITGNGDGGGSLTIRIRTLAIDGHGVDFLLLLLFFFLLLADHRDSRRRAVDQAVPVTTAAIALGVELEQEATEILLNSLNFTNV</sequence>
<proteinExistence type="predicted"/>
<keyword evidence="1" id="KW-1133">Transmembrane helix</keyword>
<keyword evidence="3" id="KW-1185">Reference proteome</keyword>
<dbReference type="Proteomes" id="UP000006038">
    <property type="component" value="Chromosome 12"/>
</dbReference>
<organism evidence="2">
    <name type="scientific">Oryza brachyantha</name>
    <name type="common">malo sina</name>
    <dbReference type="NCBI Taxonomy" id="4533"/>
    <lineage>
        <taxon>Eukaryota</taxon>
        <taxon>Viridiplantae</taxon>
        <taxon>Streptophyta</taxon>
        <taxon>Embryophyta</taxon>
        <taxon>Tracheophyta</taxon>
        <taxon>Spermatophyta</taxon>
        <taxon>Magnoliopsida</taxon>
        <taxon>Liliopsida</taxon>
        <taxon>Poales</taxon>
        <taxon>Poaceae</taxon>
        <taxon>BOP clade</taxon>
        <taxon>Oryzoideae</taxon>
        <taxon>Oryzeae</taxon>
        <taxon>Oryzinae</taxon>
        <taxon>Oryza</taxon>
    </lineage>
</organism>
<name>J3NDG1_ORYBR</name>
<keyword evidence="1" id="KW-0812">Transmembrane</keyword>
<protein>
    <submittedName>
        <fullName evidence="2">Uncharacterized protein</fullName>
    </submittedName>
</protein>
<accession>J3NDG1</accession>
<reference evidence="2" key="1">
    <citation type="journal article" date="2013" name="Nat. Commun.">
        <title>Whole-genome sequencing of Oryza brachyantha reveals mechanisms underlying Oryza genome evolution.</title>
        <authorList>
            <person name="Chen J."/>
            <person name="Huang Q."/>
            <person name="Gao D."/>
            <person name="Wang J."/>
            <person name="Lang Y."/>
            <person name="Liu T."/>
            <person name="Li B."/>
            <person name="Bai Z."/>
            <person name="Luis Goicoechea J."/>
            <person name="Liang C."/>
            <person name="Chen C."/>
            <person name="Zhang W."/>
            <person name="Sun S."/>
            <person name="Liao Y."/>
            <person name="Zhang X."/>
            <person name="Yang L."/>
            <person name="Song C."/>
            <person name="Wang M."/>
            <person name="Shi J."/>
            <person name="Liu G."/>
            <person name="Liu J."/>
            <person name="Zhou H."/>
            <person name="Zhou W."/>
            <person name="Yu Q."/>
            <person name="An N."/>
            <person name="Chen Y."/>
            <person name="Cai Q."/>
            <person name="Wang B."/>
            <person name="Liu B."/>
            <person name="Min J."/>
            <person name="Huang Y."/>
            <person name="Wu H."/>
            <person name="Li Z."/>
            <person name="Zhang Y."/>
            <person name="Yin Y."/>
            <person name="Song W."/>
            <person name="Jiang J."/>
            <person name="Jackson S.A."/>
            <person name="Wing R.A."/>
            <person name="Wang J."/>
            <person name="Chen M."/>
        </authorList>
    </citation>
    <scope>NUCLEOTIDE SEQUENCE [LARGE SCALE GENOMIC DNA]</scope>
    <source>
        <strain evidence="2">cv. IRGC 101232</strain>
    </source>
</reference>